<keyword evidence="3" id="KW-1185">Reference proteome</keyword>
<keyword evidence="2" id="KW-0675">Receptor</keyword>
<sequence>MKYDAFICHAGEDKNDFVRPLAQLLQQQHLEIWYDEFSLNIGDSLTQKIDEGLANSRFAIVVLSPSFFNKPWAIRELNGFSFREMLKNENIILPILHRVDIEEVARYSLPLADKKATSSKDGINIVIRELVKKIRPQESPLLIAKEYLKNLNVDTPVISDEWWLDIIEYKEFLKFPDLNFHKKWIFPLPHNDDYGRNRGHNIASTVLQMDWSFEGEEMNISPITHPSIVHEYIRKWAGLYDCARQNPEILALYVPQLTIRGFDTGFEDLFDELLEPNNEKANNLFSYGDLETILGEKPLCGNVIAFRHDTFGNYTKRELAKLYFSAHDTTYSRSSIDLFEGLVWLLSDDSKWLPEQHHSLLLEGLVKSTFWFNDLSHKEAEKFTDLVFQAGDTHDYTMTEEVIDEIYNLVVEIKDRLNIRDSAKQILKRFIEVNLIKNYYEFKRRSDEFISRISTLKKKS</sequence>
<dbReference type="SUPFAM" id="SSF52200">
    <property type="entry name" value="Toll/Interleukin receptor TIR domain"/>
    <property type="match status" value="1"/>
</dbReference>
<evidence type="ECO:0000313" key="2">
    <source>
        <dbReference type="EMBL" id="MDR4951560.1"/>
    </source>
</evidence>
<evidence type="ECO:0000259" key="1">
    <source>
        <dbReference type="PROSITE" id="PS50104"/>
    </source>
</evidence>
<evidence type="ECO:0000313" key="3">
    <source>
        <dbReference type="Proteomes" id="UP001260959"/>
    </source>
</evidence>
<dbReference type="Gene3D" id="3.40.50.10140">
    <property type="entry name" value="Toll/interleukin-1 receptor homology (TIR) domain"/>
    <property type="match status" value="1"/>
</dbReference>
<dbReference type="InterPro" id="IPR035897">
    <property type="entry name" value="Toll_tir_struct_dom_sf"/>
</dbReference>
<gene>
    <name evidence="2" type="ORF">REB14_05090</name>
</gene>
<proteinExistence type="predicted"/>
<reference evidence="2 3" key="1">
    <citation type="submission" date="2023-08" db="EMBL/GenBank/DDBJ databases">
        <authorList>
            <person name="Maltman C."/>
        </authorList>
    </citation>
    <scope>NUCLEOTIDE SEQUENCE [LARGE SCALE GENOMIC DNA]</scope>
    <source>
        <strain evidence="2 3">ES2</strain>
    </source>
</reference>
<protein>
    <submittedName>
        <fullName evidence="2">Toll/interleukin-1 receptor domain-containing protein</fullName>
    </submittedName>
</protein>
<name>A0ABU1E197_9FLAO</name>
<accession>A0ABU1E197</accession>
<comment type="caution">
    <text evidence="2">The sequence shown here is derived from an EMBL/GenBank/DDBJ whole genome shotgun (WGS) entry which is preliminary data.</text>
</comment>
<dbReference type="PROSITE" id="PS50104">
    <property type="entry name" value="TIR"/>
    <property type="match status" value="1"/>
</dbReference>
<dbReference type="InterPro" id="IPR000157">
    <property type="entry name" value="TIR_dom"/>
</dbReference>
<organism evidence="2 3">
    <name type="scientific">Chryseobacterium metallicongregator</name>
    <dbReference type="NCBI Taxonomy" id="3073042"/>
    <lineage>
        <taxon>Bacteria</taxon>
        <taxon>Pseudomonadati</taxon>
        <taxon>Bacteroidota</taxon>
        <taxon>Flavobacteriia</taxon>
        <taxon>Flavobacteriales</taxon>
        <taxon>Weeksellaceae</taxon>
        <taxon>Chryseobacterium group</taxon>
        <taxon>Chryseobacterium</taxon>
    </lineage>
</organism>
<dbReference type="RefSeq" id="WP_309521669.1">
    <property type="nucleotide sequence ID" value="NZ_JAVIXS010000003.1"/>
</dbReference>
<dbReference type="SMART" id="SM00255">
    <property type="entry name" value="TIR"/>
    <property type="match status" value="1"/>
</dbReference>
<dbReference type="Pfam" id="PF13676">
    <property type="entry name" value="TIR_2"/>
    <property type="match status" value="1"/>
</dbReference>
<dbReference type="Proteomes" id="UP001260959">
    <property type="component" value="Unassembled WGS sequence"/>
</dbReference>
<dbReference type="EMBL" id="JAVIXS010000003">
    <property type="protein sequence ID" value="MDR4951560.1"/>
    <property type="molecule type" value="Genomic_DNA"/>
</dbReference>
<feature type="domain" description="TIR" evidence="1">
    <location>
        <begin position="1"/>
        <end position="134"/>
    </location>
</feature>